<dbReference type="EMBL" id="VSSQ01051257">
    <property type="protein sequence ID" value="MPN05343.1"/>
    <property type="molecule type" value="Genomic_DNA"/>
</dbReference>
<comment type="caution">
    <text evidence="2">The sequence shown here is derived from an EMBL/GenBank/DDBJ whole genome shotgun (WGS) entry which is preliminary data.</text>
</comment>
<reference evidence="2" key="1">
    <citation type="submission" date="2019-08" db="EMBL/GenBank/DDBJ databases">
        <authorList>
            <person name="Kucharzyk K."/>
            <person name="Murdoch R.W."/>
            <person name="Higgins S."/>
            <person name="Loffler F."/>
        </authorList>
    </citation>
    <scope>NUCLEOTIDE SEQUENCE</scope>
</reference>
<dbReference type="InterPro" id="IPR001119">
    <property type="entry name" value="SLH_dom"/>
</dbReference>
<feature type="domain" description="SLH" evidence="1">
    <location>
        <begin position="17"/>
        <end position="80"/>
    </location>
</feature>
<sequence length="226" mass="24694">MFSTMLNSDKVGDEKVLSKYSDFQEISSWAKHGAYQSTLHNIMTGDSTGKFNPKANLSRQEAISVVNNYLLQGKTPPVITPLPATTLVDVGPILTGQEAINFFKDTMKNEYPANSVPARPDYVKSFQIVPNGTTVDVQGTQVTGVTLRNDKDKNGNMIVGKINIDTDKYSGAQYVNIYGHNGKVGIWEKAETNSSGEFAKRGLNVSQIKAIILWSNTGNGVLLEMN</sequence>
<dbReference type="Pfam" id="PF00395">
    <property type="entry name" value="SLH"/>
    <property type="match status" value="1"/>
</dbReference>
<evidence type="ECO:0000313" key="2">
    <source>
        <dbReference type="EMBL" id="MPN05343.1"/>
    </source>
</evidence>
<gene>
    <name evidence="2" type="ORF">SDC9_152593</name>
</gene>
<dbReference type="AlphaFoldDB" id="A0A645EXX8"/>
<accession>A0A645EXX8</accession>
<evidence type="ECO:0000259" key="1">
    <source>
        <dbReference type="PROSITE" id="PS51272"/>
    </source>
</evidence>
<proteinExistence type="predicted"/>
<organism evidence="2">
    <name type="scientific">bioreactor metagenome</name>
    <dbReference type="NCBI Taxonomy" id="1076179"/>
    <lineage>
        <taxon>unclassified sequences</taxon>
        <taxon>metagenomes</taxon>
        <taxon>ecological metagenomes</taxon>
    </lineage>
</organism>
<protein>
    <recommendedName>
        <fullName evidence="1">SLH domain-containing protein</fullName>
    </recommendedName>
</protein>
<dbReference type="PROSITE" id="PS51272">
    <property type="entry name" value="SLH"/>
    <property type="match status" value="1"/>
</dbReference>
<name>A0A645EXX8_9ZZZZ</name>